<dbReference type="AlphaFoldDB" id="D1C535"/>
<dbReference type="Proteomes" id="UP000002027">
    <property type="component" value="Chromosome 1"/>
</dbReference>
<dbReference type="GO" id="GO:0005737">
    <property type="term" value="C:cytoplasm"/>
    <property type="evidence" value="ECO:0007669"/>
    <property type="project" value="TreeGrafter"/>
</dbReference>
<dbReference type="InterPro" id="IPR043134">
    <property type="entry name" value="GTP-CH-I_N"/>
</dbReference>
<dbReference type="PROSITE" id="PS00860">
    <property type="entry name" value="GTP_CYCLOHYDROL_1_2"/>
    <property type="match status" value="1"/>
</dbReference>
<dbReference type="GO" id="GO:0008270">
    <property type="term" value="F:zinc ion binding"/>
    <property type="evidence" value="ECO:0007669"/>
    <property type="project" value="UniProtKB-UniRule"/>
</dbReference>
<feature type="domain" description="GTP cyclohydrolase I" evidence="7">
    <location>
        <begin position="6"/>
        <end position="181"/>
    </location>
</feature>
<evidence type="ECO:0000313" key="8">
    <source>
        <dbReference type="EMBL" id="ACZ39352.1"/>
    </source>
</evidence>
<dbReference type="SUPFAM" id="SSF55620">
    <property type="entry name" value="Tetrahydrobiopterin biosynthesis enzymes-like"/>
    <property type="match status" value="1"/>
</dbReference>
<evidence type="ECO:0000256" key="5">
    <source>
        <dbReference type="ARBA" id="ARBA00022801"/>
    </source>
</evidence>
<organism evidence="8 9">
    <name type="scientific">Sphaerobacter thermophilus (strain ATCC 49802 / DSM 20745 / KCCM 41009 / NCIMB 13125 / S 6022)</name>
    <dbReference type="NCBI Taxonomy" id="479434"/>
    <lineage>
        <taxon>Bacteria</taxon>
        <taxon>Pseudomonadati</taxon>
        <taxon>Thermomicrobiota</taxon>
        <taxon>Thermomicrobia</taxon>
        <taxon>Sphaerobacterales</taxon>
        <taxon>Sphaerobacterineae</taxon>
        <taxon>Sphaerobacteraceae</taxon>
        <taxon>Sphaerobacter</taxon>
    </lineage>
</organism>
<dbReference type="InterPro" id="IPR018234">
    <property type="entry name" value="GTP_CycHdrlase_I_CS"/>
</dbReference>
<dbReference type="NCBIfam" id="TIGR00063">
    <property type="entry name" value="folE"/>
    <property type="match status" value="1"/>
</dbReference>
<reference evidence="9" key="1">
    <citation type="submission" date="2009-11" db="EMBL/GenBank/DDBJ databases">
        <title>The complete chromosome 1 of Sphaerobacter thermophilus DSM 20745.</title>
        <authorList>
            <person name="Lucas S."/>
            <person name="Copeland A."/>
            <person name="Lapidus A."/>
            <person name="Glavina del Rio T."/>
            <person name="Dalin E."/>
            <person name="Tice H."/>
            <person name="Bruce D."/>
            <person name="Goodwin L."/>
            <person name="Pitluck S."/>
            <person name="Kyrpides N."/>
            <person name="Mavromatis K."/>
            <person name="Ivanova N."/>
            <person name="Mikhailova N."/>
            <person name="LaButti K.M."/>
            <person name="Clum A."/>
            <person name="Sun H.I."/>
            <person name="Brettin T."/>
            <person name="Detter J.C."/>
            <person name="Han C."/>
            <person name="Larimer F."/>
            <person name="Land M."/>
            <person name="Hauser L."/>
            <person name="Markowitz V."/>
            <person name="Cheng J.F."/>
            <person name="Hugenholtz P."/>
            <person name="Woyke T."/>
            <person name="Wu D."/>
            <person name="Steenblock K."/>
            <person name="Schneider S."/>
            <person name="Pukall R."/>
            <person name="Goeker M."/>
            <person name="Klenk H.P."/>
            <person name="Eisen J.A."/>
        </authorList>
    </citation>
    <scope>NUCLEOTIDE SEQUENCE [LARGE SCALE GENOMIC DNA]</scope>
    <source>
        <strain evidence="9">ATCC 49802 / DSM 20745 / S 6022</strain>
    </source>
</reference>
<dbReference type="GO" id="GO:0005525">
    <property type="term" value="F:GTP binding"/>
    <property type="evidence" value="ECO:0007669"/>
    <property type="project" value="UniProtKB-KW"/>
</dbReference>
<dbReference type="InterPro" id="IPR043133">
    <property type="entry name" value="GTP-CH-I_C/QueF"/>
</dbReference>
<evidence type="ECO:0000256" key="1">
    <source>
        <dbReference type="ARBA" id="ARBA00001052"/>
    </source>
</evidence>
<evidence type="ECO:0000256" key="4">
    <source>
        <dbReference type="ARBA" id="ARBA00022563"/>
    </source>
</evidence>
<feature type="binding site" evidence="6">
    <location>
        <position position="78"/>
    </location>
    <ligand>
        <name>Zn(2+)</name>
        <dbReference type="ChEBI" id="CHEBI:29105"/>
    </ligand>
</feature>
<dbReference type="GO" id="GO:0046654">
    <property type="term" value="P:tetrahydrofolate biosynthetic process"/>
    <property type="evidence" value="ECO:0007669"/>
    <property type="project" value="UniProtKB-UniRule"/>
</dbReference>
<evidence type="ECO:0000259" key="7">
    <source>
        <dbReference type="Pfam" id="PF01227"/>
    </source>
</evidence>
<dbReference type="InterPro" id="IPR020602">
    <property type="entry name" value="GTP_CycHdrlase_I_dom"/>
</dbReference>
<dbReference type="Gene3D" id="3.30.1130.10">
    <property type="match status" value="1"/>
</dbReference>
<evidence type="ECO:0000313" key="9">
    <source>
        <dbReference type="Proteomes" id="UP000002027"/>
    </source>
</evidence>
<dbReference type="EC" id="3.5.4.16" evidence="6"/>
<dbReference type="Gene3D" id="1.10.286.10">
    <property type="match status" value="1"/>
</dbReference>
<name>D1C535_SPHTD</name>
<dbReference type="KEGG" id="sti:Sthe_1920"/>
<dbReference type="Pfam" id="PF01227">
    <property type="entry name" value="GTP_cyclohydroI"/>
    <property type="match status" value="1"/>
</dbReference>
<dbReference type="InParanoid" id="D1C535"/>
<keyword evidence="4 6" id="KW-0554">One-carbon metabolism</keyword>
<dbReference type="NCBIfam" id="NF006826">
    <property type="entry name" value="PRK09347.1-3"/>
    <property type="match status" value="1"/>
</dbReference>
<sequence>MDRERIAAAVAEILRAIGEDPDRPDLRRTPRRVADLFAEMFGGLAIDPRTYLAGALPEEHGELVVIHDVTVRSMCEHHLVPMVGLAHVAYLPAGRIAGFDRIVKVVDAYARRPQIQERLTRQVADTIDEMLSPAGVAVRFELEHMCMTIRGSRRPGSRVVTTAYRGVFRDDPAWRAEFHAALE</sequence>
<evidence type="ECO:0000256" key="2">
    <source>
        <dbReference type="ARBA" id="ARBA00005080"/>
    </source>
</evidence>
<proteinExistence type="inferred from homology"/>
<comment type="similarity">
    <text evidence="3 6">Belongs to the GTP cyclohydrolase I family.</text>
</comment>
<comment type="catalytic activity">
    <reaction evidence="1 6">
        <text>GTP + H2O = 7,8-dihydroneopterin 3'-triphosphate + formate + H(+)</text>
        <dbReference type="Rhea" id="RHEA:17473"/>
        <dbReference type="ChEBI" id="CHEBI:15377"/>
        <dbReference type="ChEBI" id="CHEBI:15378"/>
        <dbReference type="ChEBI" id="CHEBI:15740"/>
        <dbReference type="ChEBI" id="CHEBI:37565"/>
        <dbReference type="ChEBI" id="CHEBI:58462"/>
        <dbReference type="EC" id="3.5.4.16"/>
    </reaction>
</comment>
<comment type="subunit">
    <text evidence="6">Homopolymer.</text>
</comment>
<dbReference type="RefSeq" id="WP_012872398.1">
    <property type="nucleotide sequence ID" value="NC_013523.1"/>
</dbReference>
<keyword evidence="6" id="KW-0479">Metal-binding</keyword>
<reference evidence="8 9" key="2">
    <citation type="journal article" date="2010" name="Stand. Genomic Sci.">
        <title>Complete genome sequence of Desulfohalobium retbaense type strain (HR(100)).</title>
        <authorList>
            <person name="Spring S."/>
            <person name="Nolan M."/>
            <person name="Lapidus A."/>
            <person name="Glavina Del Rio T."/>
            <person name="Copeland A."/>
            <person name="Tice H."/>
            <person name="Cheng J.F."/>
            <person name="Lucas S."/>
            <person name="Land M."/>
            <person name="Chen F."/>
            <person name="Bruce D."/>
            <person name="Goodwin L."/>
            <person name="Pitluck S."/>
            <person name="Ivanova N."/>
            <person name="Mavromatis K."/>
            <person name="Mikhailova N."/>
            <person name="Pati A."/>
            <person name="Chen A."/>
            <person name="Palaniappan K."/>
            <person name="Hauser L."/>
            <person name="Chang Y.J."/>
            <person name="Jeffries C.D."/>
            <person name="Munk C."/>
            <person name="Kiss H."/>
            <person name="Chain P."/>
            <person name="Han C."/>
            <person name="Brettin T."/>
            <person name="Detter J.C."/>
            <person name="Schuler E."/>
            <person name="Goker M."/>
            <person name="Rohde M."/>
            <person name="Bristow J."/>
            <person name="Eisen J.A."/>
            <person name="Markowitz V."/>
            <person name="Hugenholtz P."/>
            <person name="Kyrpides N.C."/>
            <person name="Klenk H.P."/>
        </authorList>
    </citation>
    <scope>NUCLEOTIDE SEQUENCE [LARGE SCALE GENOMIC DNA]</scope>
    <source>
        <strain evidence="9">ATCC 49802 / DSM 20745 / S 6022</strain>
    </source>
</reference>
<dbReference type="HAMAP" id="MF_00223">
    <property type="entry name" value="FolE"/>
    <property type="match status" value="1"/>
</dbReference>
<dbReference type="NCBIfam" id="NF006825">
    <property type="entry name" value="PRK09347.1-2"/>
    <property type="match status" value="1"/>
</dbReference>
<accession>D1C535</accession>
<dbReference type="GO" id="GO:0006730">
    <property type="term" value="P:one-carbon metabolic process"/>
    <property type="evidence" value="ECO:0007669"/>
    <property type="project" value="UniProtKB-UniRule"/>
</dbReference>
<dbReference type="FunFam" id="3.30.1130.10:FF:000001">
    <property type="entry name" value="GTP cyclohydrolase 1"/>
    <property type="match status" value="1"/>
</dbReference>
<dbReference type="UniPathway" id="UPA00848">
    <property type="reaction ID" value="UER00151"/>
</dbReference>
<dbReference type="EMBL" id="CP001823">
    <property type="protein sequence ID" value="ACZ39352.1"/>
    <property type="molecule type" value="Genomic_DNA"/>
</dbReference>
<feature type="binding site" evidence="6">
    <location>
        <position position="146"/>
    </location>
    <ligand>
        <name>Zn(2+)</name>
        <dbReference type="ChEBI" id="CHEBI:29105"/>
    </ligand>
</feature>
<dbReference type="FunCoup" id="D1C535">
    <property type="interactions" value="299"/>
</dbReference>
<keyword evidence="6" id="KW-0547">Nucleotide-binding</keyword>
<dbReference type="PANTHER" id="PTHR11109">
    <property type="entry name" value="GTP CYCLOHYDROLASE I"/>
    <property type="match status" value="1"/>
</dbReference>
<dbReference type="PANTHER" id="PTHR11109:SF7">
    <property type="entry name" value="GTP CYCLOHYDROLASE 1"/>
    <property type="match status" value="1"/>
</dbReference>
<evidence type="ECO:0000256" key="6">
    <source>
        <dbReference type="HAMAP-Rule" id="MF_00223"/>
    </source>
</evidence>
<feature type="binding site" evidence="6">
    <location>
        <position position="75"/>
    </location>
    <ligand>
        <name>Zn(2+)</name>
        <dbReference type="ChEBI" id="CHEBI:29105"/>
    </ligand>
</feature>
<keyword evidence="5 6" id="KW-0378">Hydrolase</keyword>
<keyword evidence="6" id="KW-0862">Zinc</keyword>
<dbReference type="HOGENOM" id="CLU_049768_3_1_0"/>
<dbReference type="GO" id="GO:0003934">
    <property type="term" value="F:GTP cyclohydrolase I activity"/>
    <property type="evidence" value="ECO:0007669"/>
    <property type="project" value="UniProtKB-UniRule"/>
</dbReference>
<protein>
    <recommendedName>
        <fullName evidence="6">GTP cyclohydrolase 1</fullName>
        <ecNumber evidence="6">3.5.4.16</ecNumber>
    </recommendedName>
    <alternativeName>
        <fullName evidence="6">GTP cyclohydrolase I</fullName>
        <shortName evidence="6">GTP-CH-I</shortName>
    </alternativeName>
</protein>
<gene>
    <name evidence="6" type="primary">folE</name>
    <name evidence="8" type="ordered locus">Sthe_1920</name>
</gene>
<evidence type="ECO:0000256" key="3">
    <source>
        <dbReference type="ARBA" id="ARBA00008085"/>
    </source>
</evidence>
<dbReference type="OrthoDB" id="9801207at2"/>
<dbReference type="STRING" id="479434.Sthe_1920"/>
<dbReference type="InterPro" id="IPR001474">
    <property type="entry name" value="GTP_CycHdrlase_I"/>
</dbReference>
<dbReference type="eggNOG" id="COG0302">
    <property type="taxonomic scope" value="Bacteria"/>
</dbReference>
<comment type="pathway">
    <text evidence="2 6">Cofactor biosynthesis; 7,8-dihydroneopterin triphosphate biosynthesis; 7,8-dihydroneopterin triphosphate from GTP: step 1/1.</text>
</comment>
<keyword evidence="9" id="KW-1185">Reference proteome</keyword>
<dbReference type="GO" id="GO:0006729">
    <property type="term" value="P:tetrahydrobiopterin biosynthetic process"/>
    <property type="evidence" value="ECO:0007669"/>
    <property type="project" value="TreeGrafter"/>
</dbReference>
<keyword evidence="6" id="KW-0342">GTP-binding</keyword>